<organism evidence="2 3">
    <name type="scientific">Ancylostoma caninum</name>
    <name type="common">Dog hookworm</name>
    <dbReference type="NCBI Taxonomy" id="29170"/>
    <lineage>
        <taxon>Eukaryota</taxon>
        <taxon>Metazoa</taxon>
        <taxon>Ecdysozoa</taxon>
        <taxon>Nematoda</taxon>
        <taxon>Chromadorea</taxon>
        <taxon>Rhabditida</taxon>
        <taxon>Rhabditina</taxon>
        <taxon>Rhabditomorpha</taxon>
        <taxon>Strongyloidea</taxon>
        <taxon>Ancylostomatidae</taxon>
        <taxon>Ancylostomatinae</taxon>
        <taxon>Ancylostoma</taxon>
    </lineage>
</organism>
<feature type="region of interest" description="Disordered" evidence="1">
    <location>
        <begin position="48"/>
        <end position="69"/>
    </location>
</feature>
<reference evidence="2 3" key="1">
    <citation type="submission" date="2014-10" db="EMBL/GenBank/DDBJ databases">
        <title>Draft genome of the hookworm Ancylostoma caninum.</title>
        <authorList>
            <person name="Mitreva M."/>
        </authorList>
    </citation>
    <scope>NUCLEOTIDE SEQUENCE [LARGE SCALE GENOMIC DNA]</scope>
    <source>
        <strain evidence="2 3">Baltimore</strain>
    </source>
</reference>
<dbReference type="OrthoDB" id="10370043at2759"/>
<dbReference type="EMBL" id="JOJR01000158">
    <property type="protein sequence ID" value="RCN43394.1"/>
    <property type="molecule type" value="Genomic_DNA"/>
</dbReference>
<evidence type="ECO:0000256" key="1">
    <source>
        <dbReference type="SAM" id="MobiDB-lite"/>
    </source>
</evidence>
<proteinExistence type="predicted"/>
<name>A0A368GG75_ANCCA</name>
<evidence type="ECO:0000313" key="3">
    <source>
        <dbReference type="Proteomes" id="UP000252519"/>
    </source>
</evidence>
<dbReference type="AlphaFoldDB" id="A0A368GG75"/>
<keyword evidence="3" id="KW-1185">Reference proteome</keyword>
<accession>A0A368GG75</accession>
<protein>
    <submittedName>
        <fullName evidence="2">Uncharacterized protein</fullName>
    </submittedName>
</protein>
<dbReference type="Proteomes" id="UP000252519">
    <property type="component" value="Unassembled WGS sequence"/>
</dbReference>
<comment type="caution">
    <text evidence="2">The sequence shown here is derived from an EMBL/GenBank/DDBJ whole genome shotgun (WGS) entry which is preliminary data.</text>
</comment>
<sequence>MNRPTHIERKEIEETKDVREYAVIDKSLQPWEGGSGTVYEKKEMMREVVTEGSKPPSWPETGRRSGKMTKEVVRTYEKVREYTRIIDEYDPDFVD</sequence>
<evidence type="ECO:0000313" key="2">
    <source>
        <dbReference type="EMBL" id="RCN43394.1"/>
    </source>
</evidence>
<gene>
    <name evidence="2" type="ORF">ANCCAN_10585</name>
</gene>